<keyword evidence="1" id="KW-0472">Membrane</keyword>
<comment type="caution">
    <text evidence="2">The sequence shown here is derived from an EMBL/GenBank/DDBJ whole genome shotgun (WGS) entry which is preliminary data.</text>
</comment>
<keyword evidence="1" id="KW-1133">Transmembrane helix</keyword>
<dbReference type="Proteomes" id="UP000028702">
    <property type="component" value="Unassembled WGS sequence"/>
</dbReference>
<accession>A0A081BDX4</accession>
<dbReference type="AlphaFoldDB" id="A0A081BDX4"/>
<organism evidence="2 3">
    <name type="scientific">Tepidicaulis marinus</name>
    <dbReference type="NCBI Taxonomy" id="1333998"/>
    <lineage>
        <taxon>Bacteria</taxon>
        <taxon>Pseudomonadati</taxon>
        <taxon>Pseudomonadota</taxon>
        <taxon>Alphaproteobacteria</taxon>
        <taxon>Hyphomicrobiales</taxon>
        <taxon>Parvibaculaceae</taxon>
        <taxon>Tepidicaulis</taxon>
    </lineage>
</organism>
<feature type="transmembrane region" description="Helical" evidence="1">
    <location>
        <begin position="105"/>
        <end position="122"/>
    </location>
</feature>
<feature type="transmembrane region" description="Helical" evidence="1">
    <location>
        <begin position="6"/>
        <end position="27"/>
    </location>
</feature>
<gene>
    <name evidence="2" type="ORF">M2A_2741</name>
</gene>
<evidence type="ECO:0000313" key="2">
    <source>
        <dbReference type="EMBL" id="GAK46242.1"/>
    </source>
</evidence>
<dbReference type="EMBL" id="BBIO01000016">
    <property type="protein sequence ID" value="GAK46242.1"/>
    <property type="molecule type" value="Genomic_DNA"/>
</dbReference>
<proteinExistence type="predicted"/>
<feature type="transmembrane region" description="Helical" evidence="1">
    <location>
        <begin position="60"/>
        <end position="85"/>
    </location>
</feature>
<evidence type="ECO:0000256" key="1">
    <source>
        <dbReference type="SAM" id="Phobius"/>
    </source>
</evidence>
<name>A0A081BDX4_9HYPH</name>
<reference evidence="2 3" key="1">
    <citation type="submission" date="2014-07" db="EMBL/GenBank/DDBJ databases">
        <title>Tepidicaulis marinum gen. nov., sp. nov., a novel marine bacterium denitrifying nitrate to nitrous oxide strictly under microaerobic conditions.</title>
        <authorList>
            <person name="Takeuchi M."/>
            <person name="Yamagishi T."/>
            <person name="Kamagata Y."/>
            <person name="Oshima K."/>
            <person name="Hattori M."/>
            <person name="Katayama T."/>
            <person name="Hanada S."/>
            <person name="Tamaki H."/>
            <person name="Marumo K."/>
            <person name="Maeda H."/>
            <person name="Nedachi M."/>
            <person name="Iwasaki W."/>
            <person name="Suwa Y."/>
            <person name="Sakata S."/>
        </authorList>
    </citation>
    <scope>NUCLEOTIDE SEQUENCE [LARGE SCALE GENOMIC DNA]</scope>
    <source>
        <strain evidence="2 3">MA2</strain>
    </source>
</reference>
<evidence type="ECO:0000313" key="3">
    <source>
        <dbReference type="Proteomes" id="UP000028702"/>
    </source>
</evidence>
<protein>
    <submittedName>
        <fullName evidence="2">Uncharacterized protein</fullName>
    </submittedName>
</protein>
<keyword evidence="3" id="KW-1185">Reference proteome</keyword>
<sequence length="123" mass="12731">MLVYGLLALCLLLFMGCLKVTGVVPRVEAAGAAGRRALAVMRNPALSDDEKEAAVQKAALAMFGAFFLITLSVAIALAVPLGAAYLADLAGLVPLGAAEAAATDWVFIIVSSLVMIAAWRLTR</sequence>
<dbReference type="STRING" id="1333998.M2A_2741"/>
<dbReference type="RefSeq" id="WP_045448589.1">
    <property type="nucleotide sequence ID" value="NZ_BBIO01000016.1"/>
</dbReference>
<keyword evidence="1" id="KW-0812">Transmembrane</keyword>